<reference evidence="1 2" key="1">
    <citation type="submission" date="2015-04" db="EMBL/GenBank/DDBJ databases">
        <authorList>
            <person name="Heijne W.H."/>
            <person name="Fedorova N.D."/>
            <person name="Nierman W.C."/>
            <person name="Vollebregt A.W."/>
            <person name="Zhao Z."/>
            <person name="Wu L."/>
            <person name="Kumar M."/>
            <person name="Stam H."/>
            <person name="van den Berg M.A."/>
            <person name="Pel H.J."/>
        </authorList>
    </citation>
    <scope>NUCLEOTIDE SEQUENCE [LARGE SCALE GENOMIC DNA]</scope>
    <source>
        <strain evidence="1 2">CBS 393.64</strain>
    </source>
</reference>
<dbReference type="RefSeq" id="XP_013329112.1">
    <property type="nucleotide sequence ID" value="XM_013473658.1"/>
</dbReference>
<dbReference type="GeneID" id="25315847"/>
<organism evidence="1 2">
    <name type="scientific">Rasamsonia emersonii (strain ATCC 16479 / CBS 393.64 / IMI 116815)</name>
    <dbReference type="NCBI Taxonomy" id="1408163"/>
    <lineage>
        <taxon>Eukaryota</taxon>
        <taxon>Fungi</taxon>
        <taxon>Dikarya</taxon>
        <taxon>Ascomycota</taxon>
        <taxon>Pezizomycotina</taxon>
        <taxon>Eurotiomycetes</taxon>
        <taxon>Eurotiomycetidae</taxon>
        <taxon>Eurotiales</taxon>
        <taxon>Trichocomaceae</taxon>
        <taxon>Rasamsonia</taxon>
    </lineage>
</organism>
<name>A0A0F4YWL8_RASE3</name>
<evidence type="ECO:0000313" key="2">
    <source>
        <dbReference type="Proteomes" id="UP000053958"/>
    </source>
</evidence>
<protein>
    <submittedName>
        <fullName evidence="1">Uncharacterized protein</fullName>
    </submittedName>
</protein>
<keyword evidence="2" id="KW-1185">Reference proteome</keyword>
<dbReference type="Proteomes" id="UP000053958">
    <property type="component" value="Unassembled WGS sequence"/>
</dbReference>
<sequence>MVMNFVTVISMYSNKHPAATRAVSFPQSHLRTGFQQYLAAKYYQVVQGYILSNVHHPCTEDTLKSEKENSSAACTFRTDVLNIRESSTLAERVTKQQQKEQERISESVLYYVSSRIGAVQ</sequence>
<evidence type="ECO:0000313" key="1">
    <source>
        <dbReference type="EMBL" id="KKA22500.1"/>
    </source>
</evidence>
<gene>
    <name evidence="1" type="ORF">T310_3498</name>
</gene>
<dbReference type="EMBL" id="LASV01000141">
    <property type="protein sequence ID" value="KKA22500.1"/>
    <property type="molecule type" value="Genomic_DNA"/>
</dbReference>
<accession>A0A0F4YWL8</accession>
<dbReference type="AlphaFoldDB" id="A0A0F4YWL8"/>
<proteinExistence type="predicted"/>
<comment type="caution">
    <text evidence="1">The sequence shown here is derived from an EMBL/GenBank/DDBJ whole genome shotgun (WGS) entry which is preliminary data.</text>
</comment>